<dbReference type="GO" id="GO:0048471">
    <property type="term" value="C:perinuclear region of cytoplasm"/>
    <property type="evidence" value="ECO:0007669"/>
    <property type="project" value="UniProtKB-SubCell"/>
</dbReference>
<feature type="region of interest" description="Disordered" evidence="7">
    <location>
        <begin position="433"/>
        <end position="464"/>
    </location>
</feature>
<dbReference type="GO" id="GO:0045944">
    <property type="term" value="P:positive regulation of transcription by RNA polymerase II"/>
    <property type="evidence" value="ECO:0007669"/>
    <property type="project" value="TreeGrafter"/>
</dbReference>
<evidence type="ECO:0000256" key="1">
    <source>
        <dbReference type="ARBA" id="ARBA00004123"/>
    </source>
</evidence>
<keyword evidence="5 6" id="KW-0539">Nucleus</keyword>
<comment type="subcellular location">
    <subcellularLocation>
        <location evidence="6">Cytoplasm</location>
    </subcellularLocation>
    <subcellularLocation>
        <location evidence="1 6">Nucleus</location>
    </subcellularLocation>
    <subcellularLocation>
        <location evidence="6">Cell membrane</location>
    </subcellularLocation>
    <subcellularLocation>
        <location evidence="6">Cytoplasm</location>
        <location evidence="6">Perinuclear region</location>
    </subcellularLocation>
    <text evidence="6">Translocates from the cytoplasm to the nucleus at the onset of S-phase. Also localizes to lipid rafts.</text>
</comment>
<keyword evidence="3" id="KW-0010">Activator</keyword>
<dbReference type="Ensembl" id="ENSAMET00000049170.1">
    <property type="protein sequence ID" value="ENSAMEP00000033905.1"/>
    <property type="gene ID" value="ENSAMEG00000013684.2"/>
</dbReference>
<dbReference type="Gene3D" id="2.40.290.30">
    <property type="entry name" value="Mediator complex subunit 25, ACID domain"/>
    <property type="match status" value="2"/>
</dbReference>
<reference evidence="9" key="2">
    <citation type="submission" date="2025-08" db="UniProtKB">
        <authorList>
            <consortium name="Ensembl"/>
        </authorList>
    </citation>
    <scope>IDENTIFICATION</scope>
</reference>
<dbReference type="Pfam" id="PF11232">
    <property type="entry name" value="Med25"/>
    <property type="match status" value="2"/>
</dbReference>
<keyword evidence="6" id="KW-0963">Cytoplasm</keyword>
<dbReference type="GO" id="GO:0005886">
    <property type="term" value="C:plasma membrane"/>
    <property type="evidence" value="ECO:0007669"/>
    <property type="project" value="UniProtKB-SubCell"/>
</dbReference>
<evidence type="ECO:0000256" key="4">
    <source>
        <dbReference type="ARBA" id="ARBA00023163"/>
    </source>
</evidence>
<dbReference type="GO" id="GO:0005654">
    <property type="term" value="C:nucleoplasm"/>
    <property type="evidence" value="ECO:0007669"/>
    <property type="project" value="Ensembl"/>
</dbReference>
<accession>A0A7N5K2F1</accession>
<sequence length="464" mass="52450">MWRWEFLSRGFGSERWDVCWWVGGNSLPLWVPQPQFPCSPLPQQGARVFGALGPIGPSSPGLALGGLAVGEHRLSNKLLAWSGVLEWQEKRRPYSDSTAKLKRALPCQAYVNQGENLETDQWPQKLIMQLIPQQLLTTLGPLFRNSQLAQFHFTNRDCDSLKGLCRVMGNGFAGCMLFPHISPCEVRVLMLLYSSKKKIFMGLIPYDQSGFVNAIRQVITTRKQAVGPGGVAGPVQIVNNKFLAWSGVMEWQEPRPEPNSRSKRWLPSHVYVNQGEILRTEQWPRKLYMQLIPQQLLTTLVPLFRNSRLVQFHFTKDLETLKSLCRIMDNGFAGCVHFSYKASCEVRVLMLLYSSEKKIFIGLIPHDQSNFVNGIRRVIANQQQVLQRNLEQEQQQRGVRWGVGSPPHPCPQPHPWSPLLMLPAFLPHRWGGSGHPQAGPLQESQTRPLPKLVSGASRCGGRTL</sequence>
<gene>
    <name evidence="9" type="primary">PTOV1</name>
</gene>
<keyword evidence="2" id="KW-0805">Transcription regulation</keyword>
<dbReference type="GO" id="GO:0005667">
    <property type="term" value="C:transcription regulator complex"/>
    <property type="evidence" value="ECO:0007669"/>
    <property type="project" value="TreeGrafter"/>
</dbReference>
<comment type="function">
    <text evidence="6">Activates transcription. Required for nuclear translocation of FLOT1. Promotes cell proliferation.</text>
</comment>
<proteinExistence type="inferred from homology"/>
<reference evidence="9" key="3">
    <citation type="submission" date="2025-09" db="UniProtKB">
        <authorList>
            <consortium name="Ensembl"/>
        </authorList>
    </citation>
    <scope>IDENTIFICATION</scope>
</reference>
<feature type="domain" description="Mediator complex subunit Med25 PTOV" evidence="8">
    <location>
        <begin position="240"/>
        <end position="384"/>
    </location>
</feature>
<dbReference type="AlphaFoldDB" id="A0A7N5K2F1"/>
<evidence type="ECO:0000256" key="3">
    <source>
        <dbReference type="ARBA" id="ARBA00023159"/>
    </source>
</evidence>
<evidence type="ECO:0000313" key="9">
    <source>
        <dbReference type="Ensembl" id="ENSAMEP00000033905.1"/>
    </source>
</evidence>
<evidence type="ECO:0000256" key="6">
    <source>
        <dbReference type="RuleBase" id="RU369088"/>
    </source>
</evidence>
<evidence type="ECO:0000259" key="8">
    <source>
        <dbReference type="Pfam" id="PF11232"/>
    </source>
</evidence>
<comment type="subunit">
    <text evidence="6">May interact with CREBBP. Interacts with FLOT1.</text>
</comment>
<dbReference type="PANTHER" id="PTHR12433:SF11">
    <property type="entry name" value="MEDIATOR OF RNA POLYMERASE II TRANSCRIPTION SUBUNIT 25"/>
    <property type="match status" value="1"/>
</dbReference>
<evidence type="ECO:0000256" key="7">
    <source>
        <dbReference type="SAM" id="MobiDB-lite"/>
    </source>
</evidence>
<dbReference type="InterPro" id="IPR038196">
    <property type="entry name" value="Med25_PTOV_sf"/>
</dbReference>
<comment type="similarity">
    <text evidence="6">Belongs to the Mediator complex subunit 25 family. PTOV1 subfamily.</text>
</comment>
<dbReference type="PANTHER" id="PTHR12433">
    <property type="entry name" value="MEDIATOR OF RNA POLYMERASE II TRANSCRIPTION SUBUNIT 25"/>
    <property type="match status" value="1"/>
</dbReference>
<protein>
    <recommendedName>
        <fullName evidence="6">Prostate tumor-overexpressed gene 1 protein</fullName>
    </recommendedName>
</protein>
<dbReference type="GeneTree" id="ENSGT00940000161923"/>
<evidence type="ECO:0000313" key="10">
    <source>
        <dbReference type="Proteomes" id="UP000008912"/>
    </source>
</evidence>
<keyword evidence="10" id="KW-1185">Reference proteome</keyword>
<dbReference type="GO" id="GO:0016592">
    <property type="term" value="C:mediator complex"/>
    <property type="evidence" value="ECO:0007669"/>
    <property type="project" value="TreeGrafter"/>
</dbReference>
<dbReference type="Proteomes" id="UP000008912">
    <property type="component" value="Unassembled WGS sequence"/>
</dbReference>
<name>A0A7N5K2F1_AILME</name>
<organism evidence="9 10">
    <name type="scientific">Ailuropoda melanoleuca</name>
    <name type="common">Giant panda</name>
    <dbReference type="NCBI Taxonomy" id="9646"/>
    <lineage>
        <taxon>Eukaryota</taxon>
        <taxon>Metazoa</taxon>
        <taxon>Chordata</taxon>
        <taxon>Craniata</taxon>
        <taxon>Vertebrata</taxon>
        <taxon>Euteleostomi</taxon>
        <taxon>Mammalia</taxon>
        <taxon>Eutheria</taxon>
        <taxon>Laurasiatheria</taxon>
        <taxon>Carnivora</taxon>
        <taxon>Caniformia</taxon>
        <taxon>Ursidae</taxon>
        <taxon>Ailuropoda</taxon>
    </lineage>
</organism>
<evidence type="ECO:0000256" key="5">
    <source>
        <dbReference type="ARBA" id="ARBA00023242"/>
    </source>
</evidence>
<dbReference type="InterPro" id="IPR021394">
    <property type="entry name" value="Med25_PTOV"/>
</dbReference>
<evidence type="ECO:0000256" key="2">
    <source>
        <dbReference type="ARBA" id="ARBA00023015"/>
    </source>
</evidence>
<dbReference type="InParanoid" id="A0A7N5K2F1"/>
<dbReference type="FunFam" id="2.40.290.30:FF:000001">
    <property type="entry name" value="Mediator of RNA polymerase II transcription subunit 25"/>
    <property type="match status" value="2"/>
</dbReference>
<feature type="domain" description="Mediator complex subunit Med25 PTOV" evidence="8">
    <location>
        <begin position="76"/>
        <end position="224"/>
    </location>
</feature>
<reference evidence="9 10" key="1">
    <citation type="journal article" date="2010" name="Nature">
        <title>The sequence and de novo assembly of the giant panda genome.</title>
        <authorList>
            <person name="Li R."/>
            <person name="Fan W."/>
            <person name="Tian G."/>
            <person name="Zhu H."/>
            <person name="He L."/>
            <person name="Cai J."/>
            <person name="Huang Q."/>
            <person name="Cai Q."/>
            <person name="Li B."/>
            <person name="Bai Y."/>
            <person name="Zhang Z."/>
            <person name="Zhang Y."/>
            <person name="Wang W."/>
            <person name="Li J."/>
            <person name="Wei F."/>
            <person name="Li H."/>
            <person name="Jian M."/>
            <person name="Li J."/>
            <person name="Zhang Z."/>
            <person name="Nielsen R."/>
            <person name="Li D."/>
            <person name="Gu W."/>
            <person name="Yang Z."/>
            <person name="Xuan Z."/>
            <person name="Ryder O.A."/>
            <person name="Leung F.C."/>
            <person name="Zhou Y."/>
            <person name="Cao J."/>
            <person name="Sun X."/>
            <person name="Fu Y."/>
            <person name="Fang X."/>
            <person name="Guo X."/>
            <person name="Wang B."/>
            <person name="Hou R."/>
            <person name="Shen F."/>
            <person name="Mu B."/>
            <person name="Ni P."/>
            <person name="Lin R."/>
            <person name="Qian W."/>
            <person name="Wang G."/>
            <person name="Yu C."/>
            <person name="Nie W."/>
            <person name="Wang J."/>
            <person name="Wu Z."/>
            <person name="Liang H."/>
            <person name="Min J."/>
            <person name="Wu Q."/>
            <person name="Cheng S."/>
            <person name="Ruan J."/>
            <person name="Wang M."/>
            <person name="Shi Z."/>
            <person name="Wen M."/>
            <person name="Liu B."/>
            <person name="Ren X."/>
            <person name="Zheng H."/>
            <person name="Dong D."/>
            <person name="Cook K."/>
            <person name="Shan G."/>
            <person name="Zhang H."/>
            <person name="Kosiol C."/>
            <person name="Xie X."/>
            <person name="Lu Z."/>
            <person name="Zheng H."/>
            <person name="Li Y."/>
            <person name="Steiner C.C."/>
            <person name="Lam T.T."/>
            <person name="Lin S."/>
            <person name="Zhang Q."/>
            <person name="Li G."/>
            <person name="Tian J."/>
            <person name="Gong T."/>
            <person name="Liu H."/>
            <person name="Zhang D."/>
            <person name="Fang L."/>
            <person name="Ye C."/>
            <person name="Zhang J."/>
            <person name="Hu W."/>
            <person name="Xu A."/>
            <person name="Ren Y."/>
            <person name="Zhang G."/>
            <person name="Bruford M.W."/>
            <person name="Li Q."/>
            <person name="Ma L."/>
            <person name="Guo Y."/>
            <person name="An N."/>
            <person name="Hu Y."/>
            <person name="Zheng Y."/>
            <person name="Shi Y."/>
            <person name="Li Z."/>
            <person name="Liu Q."/>
            <person name="Chen Y."/>
            <person name="Zhao J."/>
            <person name="Qu N."/>
            <person name="Zhao S."/>
            <person name="Tian F."/>
            <person name="Wang X."/>
            <person name="Wang H."/>
            <person name="Xu L."/>
            <person name="Liu X."/>
            <person name="Vinar T."/>
            <person name="Wang Y."/>
            <person name="Lam T.W."/>
            <person name="Yiu S.M."/>
            <person name="Liu S."/>
            <person name="Zhang H."/>
            <person name="Li D."/>
            <person name="Huang Y."/>
            <person name="Wang X."/>
            <person name="Yang G."/>
            <person name="Jiang Z."/>
            <person name="Wang J."/>
            <person name="Qin N."/>
            <person name="Li L."/>
            <person name="Li J."/>
            <person name="Bolund L."/>
            <person name="Kristiansen K."/>
            <person name="Wong G.K."/>
            <person name="Olson M."/>
            <person name="Zhang X."/>
            <person name="Li S."/>
            <person name="Yang H."/>
            <person name="Wang J."/>
            <person name="Wang J."/>
        </authorList>
    </citation>
    <scope>NUCLEOTIDE SEQUENCE [LARGE SCALE GENOMIC DNA]</scope>
</reference>
<keyword evidence="4 6" id="KW-0804">Transcription</keyword>